<evidence type="ECO:0000259" key="12">
    <source>
        <dbReference type="Pfam" id="PF01180"/>
    </source>
</evidence>
<keyword evidence="8 11" id="KW-0665">Pyrimidine biosynthesis</keyword>
<feature type="binding site" evidence="11">
    <location>
        <position position="136"/>
    </location>
    <ligand>
        <name>substrate</name>
    </ligand>
</feature>
<dbReference type="GO" id="GO:0005737">
    <property type="term" value="C:cytoplasm"/>
    <property type="evidence" value="ECO:0007669"/>
    <property type="project" value="UniProtKB-SubCell"/>
</dbReference>
<evidence type="ECO:0000313" key="14">
    <source>
        <dbReference type="Proteomes" id="UP000599024"/>
    </source>
</evidence>
<dbReference type="PIRSF" id="PIRSF000164">
    <property type="entry name" value="DHO_oxidase"/>
    <property type="match status" value="1"/>
</dbReference>
<feature type="binding site" evidence="11">
    <location>
        <position position="108"/>
    </location>
    <ligand>
        <name>FMN</name>
        <dbReference type="ChEBI" id="CHEBI:58210"/>
    </ligand>
</feature>
<evidence type="ECO:0000256" key="10">
    <source>
        <dbReference type="ARBA" id="ARBA00023027"/>
    </source>
</evidence>
<dbReference type="PANTHER" id="PTHR48109">
    <property type="entry name" value="DIHYDROOROTATE DEHYDROGENASE (QUINONE), MITOCHONDRIAL-RELATED"/>
    <property type="match status" value="1"/>
</dbReference>
<dbReference type="PANTHER" id="PTHR48109:SF1">
    <property type="entry name" value="DIHYDROOROTATE DEHYDROGENASE (FUMARATE)"/>
    <property type="match status" value="1"/>
</dbReference>
<dbReference type="HAMAP" id="MF_00224">
    <property type="entry name" value="DHO_dh_type1"/>
    <property type="match status" value="1"/>
</dbReference>
<dbReference type="InterPro" id="IPR001295">
    <property type="entry name" value="Dihydroorotate_DH_CS"/>
</dbReference>
<comment type="similarity">
    <text evidence="3 11">Belongs to the dihydroorotate dehydrogenase family. Type 1 subfamily.</text>
</comment>
<dbReference type="GO" id="GO:0044205">
    <property type="term" value="P:'de novo' UMP biosynthetic process"/>
    <property type="evidence" value="ECO:0007669"/>
    <property type="project" value="UniProtKB-UniRule"/>
</dbReference>
<dbReference type="PROSITE" id="PS00911">
    <property type="entry name" value="DHODEHASE_1"/>
    <property type="match status" value="1"/>
</dbReference>
<dbReference type="SUPFAM" id="SSF51395">
    <property type="entry name" value="FMN-linked oxidoreductases"/>
    <property type="match status" value="1"/>
</dbReference>
<keyword evidence="5 11" id="KW-0963">Cytoplasm</keyword>
<proteinExistence type="inferred from homology"/>
<comment type="caution">
    <text evidence="13">The sequence shown here is derived from an EMBL/GenBank/DDBJ whole genome shotgun (WGS) entry which is preliminary data.</text>
</comment>
<sequence length="317" mass="32832">MDCLIEKKKNPALAVQIGSLTLSNPVLTASGTFGYAKEFESFVHLHRLGGVVVKGISLEPRAGNPPPRIVETSCGMLNAIGLENVGVERFIAEKIPYLSNLNVPVFVNILGDSVDDYRRLASRLAGVDGIAALEVNISCPNVKKGGSAFGSDPDVAAAVTRAVKQESDVPVVVKLSPNVTDVTVIAQAVESAGADGISLINTLIGMAIDLRTRRPKLANVIGGLSGPAIKPVALRMVHQVAKAVCVPVIGIGGIDSAEDALEFILAGATAVQVGTANFINPRASEEIVEGIAAYVDEQQLGSICELIGALKIPGEGG</sequence>
<evidence type="ECO:0000256" key="1">
    <source>
        <dbReference type="ARBA" id="ARBA00004496"/>
    </source>
</evidence>
<dbReference type="InterPro" id="IPR013785">
    <property type="entry name" value="Aldolase_TIM"/>
</dbReference>
<dbReference type="InterPro" id="IPR033888">
    <property type="entry name" value="DHOD_1B"/>
</dbReference>
<feature type="binding site" evidence="11">
    <location>
        <position position="136"/>
    </location>
    <ligand>
        <name>FMN</name>
        <dbReference type="ChEBI" id="CHEBI:58210"/>
    </ligand>
</feature>
<feature type="binding site" evidence="11">
    <location>
        <position position="54"/>
    </location>
    <ligand>
        <name>substrate</name>
    </ligand>
</feature>
<organism evidence="13 14">
    <name type="scientific">Candidatus Desulfatifera sulfidica</name>
    <dbReference type="NCBI Taxonomy" id="2841691"/>
    <lineage>
        <taxon>Bacteria</taxon>
        <taxon>Pseudomonadati</taxon>
        <taxon>Thermodesulfobacteriota</taxon>
        <taxon>Desulfobulbia</taxon>
        <taxon>Desulfobulbales</taxon>
        <taxon>Desulfobulbaceae</taxon>
        <taxon>Candidatus Desulfatifera</taxon>
    </lineage>
</organism>
<evidence type="ECO:0000313" key="13">
    <source>
        <dbReference type="EMBL" id="MBC8208654.1"/>
    </source>
</evidence>
<dbReference type="GO" id="GO:0004152">
    <property type="term" value="F:dihydroorotate dehydrogenase activity"/>
    <property type="evidence" value="ECO:0007669"/>
    <property type="project" value="UniProtKB-UniRule"/>
</dbReference>
<evidence type="ECO:0000256" key="6">
    <source>
        <dbReference type="ARBA" id="ARBA00022630"/>
    </source>
</evidence>
<dbReference type="InterPro" id="IPR012135">
    <property type="entry name" value="Dihydroorotate_DH_1_2"/>
</dbReference>
<dbReference type="InterPro" id="IPR024920">
    <property type="entry name" value="Dihydroorotate_DH_1"/>
</dbReference>
<comment type="subunit">
    <text evidence="4">Heterotetramer of 2 PyrK and 2 PyrD type B subunits.</text>
</comment>
<dbReference type="Proteomes" id="UP000599024">
    <property type="component" value="Unassembled WGS sequence"/>
</dbReference>
<keyword evidence="6 11" id="KW-0285">Flavoprotein</keyword>
<feature type="binding site" evidence="11">
    <location>
        <begin position="201"/>
        <end position="202"/>
    </location>
    <ligand>
        <name>substrate</name>
    </ligand>
</feature>
<dbReference type="FunFam" id="3.20.20.70:FF:000027">
    <property type="entry name" value="Dihydropyrimidine dehydrogenase [NADP(+)]"/>
    <property type="match status" value="1"/>
</dbReference>
<evidence type="ECO:0000256" key="8">
    <source>
        <dbReference type="ARBA" id="ARBA00022975"/>
    </source>
</evidence>
<feature type="binding site" evidence="11">
    <location>
        <position position="226"/>
    </location>
    <ligand>
        <name>FMN</name>
        <dbReference type="ChEBI" id="CHEBI:58210"/>
    </ligand>
</feature>
<gene>
    <name evidence="11" type="primary">pyrD</name>
    <name evidence="13" type="ORF">H8E79_05755</name>
</gene>
<evidence type="ECO:0000256" key="2">
    <source>
        <dbReference type="ARBA" id="ARBA00004725"/>
    </source>
</evidence>
<feature type="binding site" evidence="11">
    <location>
        <position position="30"/>
    </location>
    <ligand>
        <name>FMN</name>
        <dbReference type="ChEBI" id="CHEBI:58210"/>
    </ligand>
</feature>
<dbReference type="NCBIfam" id="NF005574">
    <property type="entry name" value="PRK07259.1"/>
    <property type="match status" value="1"/>
</dbReference>
<comment type="catalytic activity">
    <reaction evidence="11">
        <text>(S)-dihydroorotate + A = orotate + AH2</text>
        <dbReference type="Rhea" id="RHEA:18073"/>
        <dbReference type="ChEBI" id="CHEBI:13193"/>
        <dbReference type="ChEBI" id="CHEBI:17499"/>
        <dbReference type="ChEBI" id="CHEBI:30839"/>
        <dbReference type="ChEBI" id="CHEBI:30864"/>
    </reaction>
</comment>
<dbReference type="UniPathway" id="UPA00070"/>
<dbReference type="InterPro" id="IPR050074">
    <property type="entry name" value="DHO_dehydrogenase"/>
</dbReference>
<feature type="binding site" evidence="11">
    <location>
        <position position="174"/>
    </location>
    <ligand>
        <name>FMN</name>
        <dbReference type="ChEBI" id="CHEBI:58210"/>
    </ligand>
</feature>
<evidence type="ECO:0000256" key="5">
    <source>
        <dbReference type="ARBA" id="ARBA00022490"/>
    </source>
</evidence>
<dbReference type="PROSITE" id="PS00912">
    <property type="entry name" value="DHODEHASE_2"/>
    <property type="match status" value="1"/>
</dbReference>
<dbReference type="InterPro" id="IPR005720">
    <property type="entry name" value="Dihydroorotate_DH_cat"/>
</dbReference>
<feature type="active site" description="Nucleophile" evidence="11">
    <location>
        <position position="139"/>
    </location>
</feature>
<feature type="domain" description="Dihydroorotate dehydrogenase catalytic" evidence="12">
    <location>
        <begin position="13"/>
        <end position="293"/>
    </location>
</feature>
<evidence type="ECO:0000256" key="9">
    <source>
        <dbReference type="ARBA" id="ARBA00023002"/>
    </source>
</evidence>
<feature type="binding site" evidence="11">
    <location>
        <begin position="274"/>
        <end position="275"/>
    </location>
    <ligand>
        <name>FMN</name>
        <dbReference type="ChEBI" id="CHEBI:58210"/>
    </ligand>
</feature>
<keyword evidence="10" id="KW-0520">NAD</keyword>
<keyword evidence="9 11" id="KW-0560">Oxidoreductase</keyword>
<comment type="cofactor">
    <cofactor evidence="11">
        <name>FMN</name>
        <dbReference type="ChEBI" id="CHEBI:58210"/>
    </cofactor>
    <text evidence="11">Binds 1 FMN per subunit.</text>
</comment>
<dbReference type="InterPro" id="IPR049622">
    <property type="entry name" value="Dihydroorotate_DH_I"/>
</dbReference>
<evidence type="ECO:0000256" key="11">
    <source>
        <dbReference type="HAMAP-Rule" id="MF_00224"/>
    </source>
</evidence>
<evidence type="ECO:0000256" key="3">
    <source>
        <dbReference type="ARBA" id="ARBA00008008"/>
    </source>
</evidence>
<dbReference type="GO" id="GO:0006207">
    <property type="term" value="P:'de novo' pyrimidine nucleobase biosynthetic process"/>
    <property type="evidence" value="ECO:0007669"/>
    <property type="project" value="InterPro"/>
</dbReference>
<dbReference type="Pfam" id="PF01180">
    <property type="entry name" value="DHO_dh"/>
    <property type="match status" value="1"/>
</dbReference>
<feature type="binding site" evidence="11">
    <location>
        <begin position="54"/>
        <end position="55"/>
    </location>
    <ligand>
        <name>FMN</name>
        <dbReference type="ChEBI" id="CHEBI:58210"/>
    </ligand>
</feature>
<feature type="binding site" evidence="11">
    <location>
        <begin position="252"/>
        <end position="253"/>
    </location>
    <ligand>
        <name>FMN</name>
        <dbReference type="ChEBI" id="CHEBI:58210"/>
    </ligand>
</feature>
<comment type="function">
    <text evidence="11">Catalyzes the conversion of dihydroorotate to orotate.</text>
</comment>
<keyword evidence="7 11" id="KW-0288">FMN</keyword>
<dbReference type="AlphaFoldDB" id="A0A8J6NAW4"/>
<comment type="subcellular location">
    <subcellularLocation>
        <location evidence="1 11">Cytoplasm</location>
    </subcellularLocation>
</comment>
<dbReference type="CDD" id="cd04740">
    <property type="entry name" value="DHOD_1B_like"/>
    <property type="match status" value="1"/>
</dbReference>
<reference evidence="13 14" key="1">
    <citation type="submission" date="2020-08" db="EMBL/GenBank/DDBJ databases">
        <title>Bridging the membrane lipid divide: bacteria of the FCB group superphylum have the potential to synthesize archaeal ether lipids.</title>
        <authorList>
            <person name="Villanueva L."/>
            <person name="Von Meijenfeldt F.A.B."/>
            <person name="Westbye A.B."/>
            <person name="Yadav S."/>
            <person name="Hopmans E.C."/>
            <person name="Dutilh B.E."/>
            <person name="Sinninghe Damste J.S."/>
        </authorList>
    </citation>
    <scope>NUCLEOTIDE SEQUENCE [LARGE SCALE GENOMIC DNA]</scope>
    <source>
        <strain evidence="13">NIOZ-UU81</strain>
    </source>
</reference>
<dbReference type="Gene3D" id="3.20.20.70">
    <property type="entry name" value="Aldolase class I"/>
    <property type="match status" value="1"/>
</dbReference>
<dbReference type="NCBIfam" id="TIGR01037">
    <property type="entry name" value="pyrD_sub1_fam"/>
    <property type="match status" value="1"/>
</dbReference>
<feature type="binding site" evidence="11">
    <location>
        <begin position="78"/>
        <end position="82"/>
    </location>
    <ligand>
        <name>substrate</name>
    </ligand>
</feature>
<accession>A0A8J6NAW4</accession>
<evidence type="ECO:0000256" key="7">
    <source>
        <dbReference type="ARBA" id="ARBA00022643"/>
    </source>
</evidence>
<dbReference type="EC" id="1.3.-.-" evidence="11"/>
<comment type="pathway">
    <text evidence="2 11">Pyrimidine metabolism; UMP biosynthesis via de novo pathway.</text>
</comment>
<evidence type="ECO:0000256" key="4">
    <source>
        <dbReference type="ARBA" id="ARBA00011669"/>
    </source>
</evidence>
<protein>
    <recommendedName>
        <fullName evidence="11">Dihydroorotate dehydrogenase</fullName>
        <shortName evidence="11">DHOD</shortName>
        <shortName evidence="11">DHODase</shortName>
        <shortName evidence="11">DHOdehase</shortName>
        <ecNumber evidence="11">1.3.-.-</ecNumber>
    </recommendedName>
</protein>
<name>A0A8J6NAW4_9BACT</name>
<feature type="binding site" evidence="11">
    <location>
        <position position="200"/>
    </location>
    <ligand>
        <name>FMN</name>
        <dbReference type="ChEBI" id="CHEBI:58210"/>
    </ligand>
</feature>
<dbReference type="EMBL" id="JACNLK010000047">
    <property type="protein sequence ID" value="MBC8208654.1"/>
    <property type="molecule type" value="Genomic_DNA"/>
</dbReference>